<evidence type="ECO:0000313" key="2">
    <source>
        <dbReference type="Proteomes" id="UP001189122"/>
    </source>
</evidence>
<keyword evidence="2" id="KW-1185">Reference proteome</keyword>
<protein>
    <submittedName>
        <fullName evidence="1">Uncharacterized protein</fullName>
    </submittedName>
</protein>
<evidence type="ECO:0000313" key="1">
    <source>
        <dbReference type="EMBL" id="CAA6674901.1"/>
    </source>
</evidence>
<dbReference type="Proteomes" id="UP001189122">
    <property type="component" value="Unassembled WGS sequence"/>
</dbReference>
<dbReference type="EMBL" id="CACRZD030000171">
    <property type="protein sequence ID" value="CAA6674901.1"/>
    <property type="molecule type" value="Genomic_DNA"/>
</dbReference>
<proteinExistence type="predicted"/>
<organism evidence="1 2">
    <name type="scientific">Spirodela intermedia</name>
    <name type="common">Intermediate duckweed</name>
    <dbReference type="NCBI Taxonomy" id="51605"/>
    <lineage>
        <taxon>Eukaryota</taxon>
        <taxon>Viridiplantae</taxon>
        <taxon>Streptophyta</taxon>
        <taxon>Embryophyta</taxon>
        <taxon>Tracheophyta</taxon>
        <taxon>Spermatophyta</taxon>
        <taxon>Magnoliopsida</taxon>
        <taxon>Liliopsida</taxon>
        <taxon>Araceae</taxon>
        <taxon>Lemnoideae</taxon>
        <taxon>Spirodela</taxon>
    </lineage>
</organism>
<reference evidence="2" key="1">
    <citation type="journal article" date="2020" name="Sci. Rep.">
        <title>Chromosome-scale genome assembly for the duckweed Spirodela intermedia, integrating cytogenetic maps, PacBio and Oxford Nanopore libraries.</title>
        <authorList>
            <person name="Hoang P.T.N."/>
            <person name="Fiebig A."/>
            <person name="Novak P."/>
            <person name="Macas J."/>
            <person name="Cao H.X."/>
            <person name="Stepanenko A."/>
            <person name="Chen G."/>
            <person name="Borisjuk N."/>
            <person name="Scholz U."/>
            <person name="Schubert I."/>
        </authorList>
    </citation>
    <scope>NUCLEOTIDE SEQUENCE [LARGE SCALE GENOMIC DNA]</scope>
</reference>
<accession>A0ABN7EAI9</accession>
<sequence length="109" mass="12208">MKWVVESSLAVVTRQSGKTVTLRLFGGCHRWRGAGWRWGACQGLHPQVCAVRGGSSSRLHKLLIKEVMTLVFESLNDGIELIIVSRLLYLSTKLLVLGQLHAIVQQVWE</sequence>
<comment type="caution">
    <text evidence="1">The sequence shown here is derived from an EMBL/GenBank/DDBJ whole genome shotgun (WGS) entry which is preliminary data.</text>
</comment>
<name>A0ABN7EAI9_SPIIN</name>
<gene>
    <name evidence="1" type="ORF">SI7747_UN021259</name>
</gene>